<dbReference type="EMBL" id="QFRI01000003">
    <property type="protein sequence ID" value="PWH81929.1"/>
    <property type="molecule type" value="Genomic_DNA"/>
</dbReference>
<sequence length="177" mass="20174">MLKMERNFKFSLIVLTIFTIFNVNAQKHITYKDVLYNGEPARLNLATGEFILIGSNGKDSIINTKMADEDTSIERLNFHIVESGEDLESVSKQYGLTVNELKSANYLKSNMLRVGQKLRVRNFDKIEETHSDSIWIVQKGHSLYHISRITGVSITTLKRLNGLKNNNLAIGQKLFLK</sequence>
<evidence type="ECO:0000259" key="1">
    <source>
        <dbReference type="PROSITE" id="PS51782"/>
    </source>
</evidence>
<dbReference type="SMART" id="SM00257">
    <property type="entry name" value="LysM"/>
    <property type="match status" value="2"/>
</dbReference>
<dbReference type="InterPro" id="IPR036779">
    <property type="entry name" value="LysM_dom_sf"/>
</dbReference>
<dbReference type="Gene3D" id="3.10.350.10">
    <property type="entry name" value="LysM domain"/>
    <property type="match status" value="2"/>
</dbReference>
<reference evidence="2" key="1">
    <citation type="submission" date="2018-05" db="EMBL/GenBank/DDBJ databases">
        <title>Algibacter marinivivus sp. nov., isolated from sample around a algae.</title>
        <authorList>
            <person name="Zhong X."/>
        </authorList>
    </citation>
    <scope>NUCLEOTIDE SEQUENCE [LARGE SCALE GENOMIC DNA]</scope>
    <source>
        <strain evidence="2">ZY111</strain>
    </source>
</reference>
<dbReference type="Proteomes" id="UP000245375">
    <property type="component" value="Unassembled WGS sequence"/>
</dbReference>
<dbReference type="PROSITE" id="PS51782">
    <property type="entry name" value="LYSM"/>
    <property type="match status" value="2"/>
</dbReference>
<dbReference type="Pfam" id="PF01476">
    <property type="entry name" value="LysM"/>
    <property type="match status" value="2"/>
</dbReference>
<dbReference type="OrthoDB" id="2149800at2"/>
<comment type="caution">
    <text evidence="2">The sequence shown here is derived from an EMBL/GenBank/DDBJ whole genome shotgun (WGS) entry which is preliminary data.</text>
</comment>
<evidence type="ECO:0000313" key="3">
    <source>
        <dbReference type="Proteomes" id="UP000245375"/>
    </source>
</evidence>
<gene>
    <name evidence="2" type="ORF">DIS18_11710</name>
</gene>
<evidence type="ECO:0000313" key="2">
    <source>
        <dbReference type="EMBL" id="PWH81929.1"/>
    </source>
</evidence>
<dbReference type="InterPro" id="IPR018392">
    <property type="entry name" value="LysM"/>
</dbReference>
<feature type="domain" description="LysM" evidence="1">
    <location>
        <begin position="77"/>
        <end position="120"/>
    </location>
</feature>
<accession>A0A2U2X2F0</accession>
<dbReference type="CDD" id="cd00118">
    <property type="entry name" value="LysM"/>
    <property type="match status" value="2"/>
</dbReference>
<name>A0A2U2X2F0_9FLAO</name>
<dbReference type="AlphaFoldDB" id="A0A2U2X2F0"/>
<dbReference type="PANTHER" id="PTHR33734">
    <property type="entry name" value="LYSM DOMAIN-CONTAINING GPI-ANCHORED PROTEIN 2"/>
    <property type="match status" value="1"/>
</dbReference>
<dbReference type="GO" id="GO:0008932">
    <property type="term" value="F:lytic endotransglycosylase activity"/>
    <property type="evidence" value="ECO:0007669"/>
    <property type="project" value="TreeGrafter"/>
</dbReference>
<organism evidence="2 3">
    <name type="scientific">Algibacter marinivivus</name>
    <dbReference type="NCBI Taxonomy" id="2100723"/>
    <lineage>
        <taxon>Bacteria</taxon>
        <taxon>Pseudomonadati</taxon>
        <taxon>Bacteroidota</taxon>
        <taxon>Flavobacteriia</taxon>
        <taxon>Flavobacteriales</taxon>
        <taxon>Flavobacteriaceae</taxon>
        <taxon>Algibacter</taxon>
    </lineage>
</organism>
<reference evidence="2" key="2">
    <citation type="submission" date="2018-05" db="EMBL/GenBank/DDBJ databases">
        <authorList>
            <person name="Lanie J.A."/>
            <person name="Ng W.-L."/>
            <person name="Kazmierczak K.M."/>
            <person name="Andrzejewski T.M."/>
            <person name="Davidsen T.M."/>
            <person name="Wayne K.J."/>
            <person name="Tettelin H."/>
            <person name="Glass J.I."/>
            <person name="Rusch D."/>
            <person name="Podicherti R."/>
            <person name="Tsui H.-C.T."/>
            <person name="Winkler M.E."/>
        </authorList>
    </citation>
    <scope>NUCLEOTIDE SEQUENCE [LARGE SCALE GENOMIC DNA]</scope>
    <source>
        <strain evidence="2">ZY111</strain>
    </source>
</reference>
<protein>
    <recommendedName>
        <fullName evidence="1">LysM domain-containing protein</fullName>
    </recommendedName>
</protein>
<proteinExistence type="predicted"/>
<dbReference type="PANTHER" id="PTHR33734:SF22">
    <property type="entry name" value="MEMBRANE-BOUND LYTIC MUREIN TRANSGLYCOSYLASE D"/>
    <property type="match status" value="1"/>
</dbReference>
<keyword evidence="3" id="KW-1185">Reference proteome</keyword>
<dbReference type="SUPFAM" id="SSF54106">
    <property type="entry name" value="LysM domain"/>
    <property type="match status" value="2"/>
</dbReference>
<feature type="domain" description="LysM" evidence="1">
    <location>
        <begin position="133"/>
        <end position="176"/>
    </location>
</feature>